<protein>
    <submittedName>
        <fullName evidence="3">Conjugal transfer protein TraI</fullName>
    </submittedName>
</protein>
<dbReference type="AlphaFoldDB" id="A0A4R5E6J2"/>
<dbReference type="EMBL" id="SMLD01000237">
    <property type="protein sequence ID" value="TDE26432.1"/>
    <property type="molecule type" value="Genomic_DNA"/>
</dbReference>
<comment type="caution">
    <text evidence="3">The sequence shown here is derived from an EMBL/GenBank/DDBJ whole genome shotgun (WGS) entry which is preliminary data.</text>
</comment>
<proteinExistence type="predicted"/>
<name>A0A4R5E6J2_9ACTN</name>
<keyword evidence="2" id="KW-0472">Membrane</keyword>
<feature type="transmembrane region" description="Helical" evidence="2">
    <location>
        <begin position="149"/>
        <end position="172"/>
    </location>
</feature>
<evidence type="ECO:0000313" key="4">
    <source>
        <dbReference type="Proteomes" id="UP000295136"/>
    </source>
</evidence>
<feature type="transmembrane region" description="Helical" evidence="2">
    <location>
        <begin position="184"/>
        <end position="204"/>
    </location>
</feature>
<sequence length="322" mass="34620">MSTATPTPEPSPEDISRALAEIERHLTELAPPTPPAPLAEPNDAGETRRVRQLRAEVAEARQLAALQTDDTPLLLDTPRLRKRRKKAHEAARLHLLGQDPAMRAWQAARMRRLLVAAAMVALTLALAWSTAGVQHFAAEGAPAWSPGWIFAWLVEPFMSIALLVIVGARAYLGTQGQPLNDRKLIRIEYLFLGLTLGMNAWPYLPWSAVEFSLSRLVLHVLGPIVAVAIVTALPIILAAFARLDPTGGAADGGLTGLTYSANTGDRVRRTAAEVAPLIERAQILIAAGALPANPSANKLRQALHCGMDDARAVRDALTEEAA</sequence>
<organism evidence="3 4">
    <name type="scientific">Nonomuraea mesophila</name>
    <dbReference type="NCBI Taxonomy" id="2530382"/>
    <lineage>
        <taxon>Bacteria</taxon>
        <taxon>Bacillati</taxon>
        <taxon>Actinomycetota</taxon>
        <taxon>Actinomycetes</taxon>
        <taxon>Streptosporangiales</taxon>
        <taxon>Streptosporangiaceae</taxon>
        <taxon>Nonomuraea</taxon>
    </lineage>
</organism>
<keyword evidence="2" id="KW-1133">Transmembrane helix</keyword>
<feature type="compositionally biased region" description="Basic and acidic residues" evidence="1">
    <location>
        <begin position="14"/>
        <end position="27"/>
    </location>
</feature>
<feature type="transmembrane region" description="Helical" evidence="2">
    <location>
        <begin position="113"/>
        <end position="137"/>
    </location>
</feature>
<evidence type="ECO:0000313" key="3">
    <source>
        <dbReference type="EMBL" id="TDE26432.1"/>
    </source>
</evidence>
<feature type="region of interest" description="Disordered" evidence="1">
    <location>
        <begin position="1"/>
        <end position="47"/>
    </location>
</feature>
<dbReference type="Proteomes" id="UP000295136">
    <property type="component" value="Unassembled WGS sequence"/>
</dbReference>
<gene>
    <name evidence="3" type="ORF">E1295_44370</name>
</gene>
<reference evidence="3 4" key="1">
    <citation type="submission" date="2019-03" db="EMBL/GenBank/DDBJ databases">
        <title>Draft genome sequences of novel Actinobacteria.</title>
        <authorList>
            <person name="Sahin N."/>
            <person name="Ay H."/>
            <person name="Saygin H."/>
        </authorList>
    </citation>
    <scope>NUCLEOTIDE SEQUENCE [LARGE SCALE GENOMIC DNA]</scope>
    <source>
        <strain evidence="3 4">6K102</strain>
    </source>
</reference>
<accession>A0A4R5E6J2</accession>
<dbReference type="RefSeq" id="WP_132640797.1">
    <property type="nucleotide sequence ID" value="NZ_SMLD01000237.1"/>
</dbReference>
<evidence type="ECO:0000256" key="2">
    <source>
        <dbReference type="SAM" id="Phobius"/>
    </source>
</evidence>
<feature type="transmembrane region" description="Helical" evidence="2">
    <location>
        <begin position="216"/>
        <end position="240"/>
    </location>
</feature>
<keyword evidence="2" id="KW-0812">Transmembrane</keyword>
<evidence type="ECO:0000256" key="1">
    <source>
        <dbReference type="SAM" id="MobiDB-lite"/>
    </source>
</evidence>
<keyword evidence="4" id="KW-1185">Reference proteome</keyword>